<keyword evidence="1" id="KW-0472">Membrane</keyword>
<keyword evidence="1" id="KW-1133">Transmembrane helix</keyword>
<name>A0A0Q3HX04_9FLAO</name>
<evidence type="ECO:0000313" key="2">
    <source>
        <dbReference type="EMBL" id="KQK27360.1"/>
    </source>
</evidence>
<sequence>MNFYRKFTEQDLIESYKNQIDYQGKVAPELLDEISSRGSLKDFQAKIDNQKNILAERNRIIREIHQHYLNKSSKEECFSSLHSEIISKKEIKYLIYIKYEQIHLNSENLRIDLNIIIKSLAGIFIASSISTVTIGLLLYIMNFLIVFHVFLLVPAYIINYLIIKTFTNKTRENLAVFIATFLATLINFIYVIIFIIT</sequence>
<accession>A0A0Q3HX04</accession>
<dbReference type="Proteomes" id="UP000051682">
    <property type="component" value="Unassembled WGS sequence"/>
</dbReference>
<feature type="transmembrane region" description="Helical" evidence="1">
    <location>
        <begin position="143"/>
        <end position="162"/>
    </location>
</feature>
<gene>
    <name evidence="2" type="ORF">AR438_03940</name>
</gene>
<dbReference type="OrthoDB" id="1271572at2"/>
<proteinExistence type="predicted"/>
<keyword evidence="1" id="KW-0812">Transmembrane</keyword>
<comment type="caution">
    <text evidence="2">The sequence shown here is derived from an EMBL/GenBank/DDBJ whole genome shotgun (WGS) entry which is preliminary data.</text>
</comment>
<organism evidence="2 3">
    <name type="scientific">Chryseobacterium aquaticum</name>
    <dbReference type="NCBI Taxonomy" id="452084"/>
    <lineage>
        <taxon>Bacteria</taxon>
        <taxon>Pseudomonadati</taxon>
        <taxon>Bacteroidota</taxon>
        <taxon>Flavobacteriia</taxon>
        <taxon>Flavobacteriales</taxon>
        <taxon>Weeksellaceae</taxon>
        <taxon>Chryseobacterium group</taxon>
        <taxon>Chryseobacterium</taxon>
    </lineage>
</organism>
<evidence type="ECO:0000313" key="3">
    <source>
        <dbReference type="Proteomes" id="UP000051682"/>
    </source>
</evidence>
<feature type="transmembrane region" description="Helical" evidence="1">
    <location>
        <begin position="174"/>
        <end position="196"/>
    </location>
</feature>
<dbReference type="EMBL" id="LLYZ01000002">
    <property type="protein sequence ID" value="KQK27360.1"/>
    <property type="molecule type" value="Genomic_DNA"/>
</dbReference>
<protein>
    <submittedName>
        <fullName evidence="2">Uncharacterized protein</fullName>
    </submittedName>
</protein>
<evidence type="ECO:0000256" key="1">
    <source>
        <dbReference type="SAM" id="Phobius"/>
    </source>
</evidence>
<dbReference type="RefSeq" id="WP_056012133.1">
    <property type="nucleotide sequence ID" value="NZ_LLYZ01000002.1"/>
</dbReference>
<dbReference type="AlphaFoldDB" id="A0A0Q3HX04"/>
<keyword evidence="3" id="KW-1185">Reference proteome</keyword>
<reference evidence="2 3" key="1">
    <citation type="submission" date="2015-10" db="EMBL/GenBank/DDBJ databases">
        <title>Chryseobacterium aquaticum genome.</title>
        <authorList>
            <person name="Newman J.D."/>
            <person name="Ferguson M.B."/>
            <person name="Miller J.R."/>
        </authorList>
    </citation>
    <scope>NUCLEOTIDE SEQUENCE [LARGE SCALE GENOMIC DNA]</scope>
    <source>
        <strain evidence="2 3">KCTC 12483</strain>
    </source>
</reference>
<feature type="transmembrane region" description="Helical" evidence="1">
    <location>
        <begin position="115"/>
        <end position="137"/>
    </location>
</feature>
<dbReference type="STRING" id="452084.AR438_03940"/>